<gene>
    <name evidence="1" type="ORF">P7K49_022184</name>
</gene>
<evidence type="ECO:0000313" key="1">
    <source>
        <dbReference type="EMBL" id="KAK2100836.1"/>
    </source>
</evidence>
<protein>
    <submittedName>
        <fullName evidence="1">Uncharacterized protein</fullName>
    </submittedName>
</protein>
<sequence>MQLGLTLCAFTESCIPSRLYNAILSNYFQCNWIKPCWLAGWIEEKLVQNPLGKLLVEWQLHRITEGLQ</sequence>
<reference evidence="1 2" key="1">
    <citation type="submission" date="2023-05" db="EMBL/GenBank/DDBJ databases">
        <title>B98-5 Cell Line De Novo Hybrid Assembly: An Optical Mapping Approach.</title>
        <authorList>
            <person name="Kananen K."/>
            <person name="Auerbach J.A."/>
            <person name="Kautto E."/>
            <person name="Blachly J.S."/>
        </authorList>
    </citation>
    <scope>NUCLEOTIDE SEQUENCE [LARGE SCALE GENOMIC DNA]</scope>
    <source>
        <strain evidence="1">B95-8</strain>
        <tissue evidence="1">Cell line</tissue>
    </source>
</reference>
<comment type="caution">
    <text evidence="1">The sequence shown here is derived from an EMBL/GenBank/DDBJ whole genome shotgun (WGS) entry which is preliminary data.</text>
</comment>
<organism evidence="1 2">
    <name type="scientific">Saguinus oedipus</name>
    <name type="common">Cotton-top tamarin</name>
    <name type="synonym">Oedipomidas oedipus</name>
    <dbReference type="NCBI Taxonomy" id="9490"/>
    <lineage>
        <taxon>Eukaryota</taxon>
        <taxon>Metazoa</taxon>
        <taxon>Chordata</taxon>
        <taxon>Craniata</taxon>
        <taxon>Vertebrata</taxon>
        <taxon>Euteleostomi</taxon>
        <taxon>Mammalia</taxon>
        <taxon>Eutheria</taxon>
        <taxon>Euarchontoglires</taxon>
        <taxon>Primates</taxon>
        <taxon>Haplorrhini</taxon>
        <taxon>Platyrrhini</taxon>
        <taxon>Cebidae</taxon>
        <taxon>Callitrichinae</taxon>
        <taxon>Saguinus</taxon>
    </lineage>
</organism>
<keyword evidence="2" id="KW-1185">Reference proteome</keyword>
<dbReference type="Proteomes" id="UP001266305">
    <property type="component" value="Unassembled WGS sequence"/>
</dbReference>
<proteinExistence type="predicted"/>
<name>A0ABQ9UVI6_SAGOE</name>
<accession>A0ABQ9UVI6</accession>
<dbReference type="EMBL" id="JASSZA010000010">
    <property type="protein sequence ID" value="KAK2100836.1"/>
    <property type="molecule type" value="Genomic_DNA"/>
</dbReference>
<evidence type="ECO:0000313" key="2">
    <source>
        <dbReference type="Proteomes" id="UP001266305"/>
    </source>
</evidence>